<dbReference type="HOGENOM" id="CLU_055771_1_1_11"/>
<gene>
    <name evidence="2" type="ORF">KALB_209</name>
</gene>
<dbReference type="SUPFAM" id="SSF159275">
    <property type="entry name" value="PA1994-like"/>
    <property type="match status" value="1"/>
</dbReference>
<dbReference type="Proteomes" id="UP000019225">
    <property type="component" value="Chromosome"/>
</dbReference>
<keyword evidence="3" id="KW-1185">Reference proteome</keyword>
<protein>
    <recommendedName>
        <fullName evidence="4">Glycolipid-binding domain-containing protein</fullName>
    </recommendedName>
</protein>
<feature type="region of interest" description="Disordered" evidence="1">
    <location>
        <begin position="1"/>
        <end position="24"/>
    </location>
</feature>
<dbReference type="AlphaFoldDB" id="W5VZ65"/>
<evidence type="ECO:0008006" key="4">
    <source>
        <dbReference type="Google" id="ProtNLM"/>
    </source>
</evidence>
<proteinExistence type="predicted"/>
<accession>W5VZ65</accession>
<sequence>MNLPNTTERTPSEGRNHPAAPLGRRPIMVTWQALTGPRLESARLVLSESRIKASGRVVAARSGDHEAYNASFELSVGEDGVVSRLLLRSATAEDERQVSISRTEDGVWLVDRGRGAERSEFEGAVDVNVESSVLFNALPIRRLGLHRESGEHELPVVWVSLPDLSVRLVRERYRTVSLSDTGSVVSFARDESANDLTVDPDGLVIDYPGLASRV</sequence>
<evidence type="ECO:0000313" key="3">
    <source>
        <dbReference type="Proteomes" id="UP000019225"/>
    </source>
</evidence>
<dbReference type="InterPro" id="IPR009467">
    <property type="entry name" value="Glycolipid-bd_prot_put"/>
</dbReference>
<dbReference type="STRING" id="1449976.KALB_209"/>
<dbReference type="EMBL" id="CP007155">
    <property type="protein sequence ID" value="AHH93586.1"/>
    <property type="molecule type" value="Genomic_DNA"/>
</dbReference>
<dbReference type="RefSeq" id="WP_051913439.1">
    <property type="nucleotide sequence ID" value="NZ_CP007155.1"/>
</dbReference>
<evidence type="ECO:0000313" key="2">
    <source>
        <dbReference type="EMBL" id="AHH93586.1"/>
    </source>
</evidence>
<dbReference type="KEGG" id="kal:KALB_209"/>
<name>W5VZ65_9PSEU</name>
<organism evidence="2 3">
    <name type="scientific">Kutzneria albida DSM 43870</name>
    <dbReference type="NCBI Taxonomy" id="1449976"/>
    <lineage>
        <taxon>Bacteria</taxon>
        <taxon>Bacillati</taxon>
        <taxon>Actinomycetota</taxon>
        <taxon>Actinomycetes</taxon>
        <taxon>Pseudonocardiales</taxon>
        <taxon>Pseudonocardiaceae</taxon>
        <taxon>Kutzneria</taxon>
    </lineage>
</organism>
<dbReference type="Pfam" id="PF06475">
    <property type="entry name" value="Glycolipid_bind"/>
    <property type="match status" value="1"/>
</dbReference>
<evidence type="ECO:0000256" key="1">
    <source>
        <dbReference type="SAM" id="MobiDB-lite"/>
    </source>
</evidence>
<dbReference type="eggNOG" id="COG3554">
    <property type="taxonomic scope" value="Bacteria"/>
</dbReference>
<reference evidence="2 3" key="1">
    <citation type="journal article" date="2014" name="BMC Genomics">
        <title>Complete genome sequence of producer of the glycopeptide antibiotic Aculeximycin Kutzneria albida DSM 43870T, a representative of minor genus of Pseudonocardiaceae.</title>
        <authorList>
            <person name="Rebets Y."/>
            <person name="Tokovenko B."/>
            <person name="Lushchyk I."/>
            <person name="Ruckert C."/>
            <person name="Zaburannyi N."/>
            <person name="Bechthold A."/>
            <person name="Kalinowski J."/>
            <person name="Luzhetskyy A."/>
        </authorList>
    </citation>
    <scope>NUCLEOTIDE SEQUENCE [LARGE SCALE GENOMIC DNA]</scope>
    <source>
        <strain evidence="2">DSM 43870</strain>
    </source>
</reference>
<dbReference type="PATRIC" id="fig|1449976.3.peg.213"/>